<sequence length="349" mass="39772">MAAVMGRFGPKGALACAFLDIPRSAPAFTRGTFAFEFYFNFLPWCFSRRGGGMMGIKCMIKKSIPKPMAQVIQAALQNIHIYTHRKYWKLPDRTRDECIVIGNGPSLSQSLEKIYKYPADVYTVNDVCCTDFFLKLSPIAHFFLDPLYFNDEVHSKIEPNFSFSEHVRKVHYYFDQLQQRCHLMVPTTLVPLARMQYKKVKKIYGFAKDPCAVDVVRSAKKIEKGCCGISGVNSVIPAIQTACLAGYKKVWLAGIDMTCFTFCVDENCLIQRENRHFYTDAVANTGRWASVANFYRDIAKVFDAFDQLRELALYRNVQVVNTSLQSMVQSFPKGNLGEKPYDWLASGYK</sequence>
<dbReference type="RefSeq" id="WP_183722483.1">
    <property type="nucleotide sequence ID" value="NZ_JACHGO010000012.1"/>
</dbReference>
<reference evidence="1 2" key="1">
    <citation type="submission" date="2020-08" db="EMBL/GenBank/DDBJ databases">
        <title>Genomic Encyclopedia of Type Strains, Phase IV (KMG-IV): sequencing the most valuable type-strain genomes for metagenomic binning, comparative biology and taxonomic classification.</title>
        <authorList>
            <person name="Goeker M."/>
        </authorList>
    </citation>
    <scope>NUCLEOTIDE SEQUENCE [LARGE SCALE GENOMIC DNA]</scope>
    <source>
        <strain evidence="1 2">DSM 11275</strain>
    </source>
</reference>
<protein>
    <recommendedName>
        <fullName evidence="3">DUF115 domain-containing protein</fullName>
    </recommendedName>
</protein>
<dbReference type="Gene3D" id="3.90.1480.10">
    <property type="entry name" value="Alpha-2,3-sialyltransferase"/>
    <property type="match status" value="1"/>
</dbReference>
<keyword evidence="2" id="KW-1185">Reference proteome</keyword>
<dbReference type="Proteomes" id="UP000539075">
    <property type="component" value="Unassembled WGS sequence"/>
</dbReference>
<evidence type="ECO:0008006" key="3">
    <source>
        <dbReference type="Google" id="ProtNLM"/>
    </source>
</evidence>
<accession>A0A7W8FHA7</accession>
<gene>
    <name evidence="1" type="ORF">HNQ38_002906</name>
</gene>
<dbReference type="EMBL" id="JACHGO010000012">
    <property type="protein sequence ID" value="MBB5144786.1"/>
    <property type="molecule type" value="Genomic_DNA"/>
</dbReference>
<evidence type="ECO:0000313" key="1">
    <source>
        <dbReference type="EMBL" id="MBB5144786.1"/>
    </source>
</evidence>
<evidence type="ECO:0000313" key="2">
    <source>
        <dbReference type="Proteomes" id="UP000539075"/>
    </source>
</evidence>
<dbReference type="AlphaFoldDB" id="A0A7W8FHA7"/>
<name>A0A7W8FHA7_9BACT</name>
<proteinExistence type="predicted"/>
<comment type="caution">
    <text evidence="1">The sequence shown here is derived from an EMBL/GenBank/DDBJ whole genome shotgun (WGS) entry which is preliminary data.</text>
</comment>
<organism evidence="1 2">
    <name type="scientific">Desulfovibrio intestinalis</name>
    <dbReference type="NCBI Taxonomy" id="58621"/>
    <lineage>
        <taxon>Bacteria</taxon>
        <taxon>Pseudomonadati</taxon>
        <taxon>Thermodesulfobacteriota</taxon>
        <taxon>Desulfovibrionia</taxon>
        <taxon>Desulfovibrionales</taxon>
        <taxon>Desulfovibrionaceae</taxon>
        <taxon>Desulfovibrio</taxon>
    </lineage>
</organism>